<evidence type="ECO:0000256" key="3">
    <source>
        <dbReference type="ARBA" id="ARBA00013253"/>
    </source>
</evidence>
<comment type="function">
    <text evidence="10">Catalyzes the transfer of pyrophosphate from adenosine triphosphate (ATP) to 6-hydroxymethyl-7,8-dihydropterin, an enzymatic step in folate biosynthesis pathway.</text>
</comment>
<dbReference type="Pfam" id="PF01288">
    <property type="entry name" value="HPPK"/>
    <property type="match status" value="1"/>
</dbReference>
<comment type="pathway">
    <text evidence="1">Cofactor biosynthesis; tetrahydrofolate biosynthesis; 2-amino-4-hydroxy-6-hydroxymethyl-7,8-dihydropteridine diphosphate from 7,8-dihydroneopterin triphosphate: step 4/4.</text>
</comment>
<dbReference type="CDD" id="cd00483">
    <property type="entry name" value="HPPK"/>
    <property type="match status" value="1"/>
</dbReference>
<evidence type="ECO:0000256" key="1">
    <source>
        <dbReference type="ARBA" id="ARBA00005051"/>
    </source>
</evidence>
<dbReference type="EMBL" id="CP022745">
    <property type="protein sequence ID" value="ASY45830.1"/>
    <property type="molecule type" value="Genomic_DNA"/>
</dbReference>
<dbReference type="SUPFAM" id="SSF55083">
    <property type="entry name" value="6-hydroxymethyl-7,8-dihydropterin pyrophosphokinase, HPPK"/>
    <property type="match status" value="1"/>
</dbReference>
<accession>A0A249MWT1</accession>
<evidence type="ECO:0000256" key="5">
    <source>
        <dbReference type="ARBA" id="ARBA00022679"/>
    </source>
</evidence>
<evidence type="ECO:0000313" key="15">
    <source>
        <dbReference type="EMBL" id="ASY45830.1"/>
    </source>
</evidence>
<dbReference type="Gene3D" id="3.30.70.560">
    <property type="entry name" value="7,8-Dihydro-6-hydroxymethylpterin-pyrophosphokinase HPPK"/>
    <property type="match status" value="1"/>
</dbReference>
<dbReference type="PANTHER" id="PTHR43071">
    <property type="entry name" value="2-AMINO-4-HYDROXY-6-HYDROXYMETHYLDIHYDROPTERIDINE PYROPHOSPHOKINASE"/>
    <property type="match status" value="1"/>
</dbReference>
<keyword evidence="9" id="KW-0289">Folate biosynthesis</keyword>
<keyword evidence="6" id="KW-0547">Nucleotide-binding</keyword>
<dbReference type="InterPro" id="IPR035907">
    <property type="entry name" value="Hppk_sf"/>
</dbReference>
<dbReference type="GO" id="GO:0046656">
    <property type="term" value="P:folic acid biosynthetic process"/>
    <property type="evidence" value="ECO:0007669"/>
    <property type="project" value="UniProtKB-KW"/>
</dbReference>
<dbReference type="GO" id="GO:0046654">
    <property type="term" value="P:tetrahydrofolate biosynthetic process"/>
    <property type="evidence" value="ECO:0007669"/>
    <property type="project" value="UniProtKB-UniPathway"/>
</dbReference>
<dbReference type="UniPathway" id="UPA00077">
    <property type="reaction ID" value="UER00155"/>
</dbReference>
<dbReference type="PROSITE" id="PS00794">
    <property type="entry name" value="HPPK"/>
    <property type="match status" value="1"/>
</dbReference>
<comment type="similarity">
    <text evidence="2">Belongs to the HPPK family.</text>
</comment>
<proteinExistence type="inferred from homology"/>
<dbReference type="RefSeq" id="WP_095687217.1">
    <property type="nucleotide sequence ID" value="NZ_CP022745.1"/>
</dbReference>
<dbReference type="PANTHER" id="PTHR43071:SF1">
    <property type="entry name" value="2-AMINO-4-HYDROXY-6-HYDROXYMETHYLDIHYDROPTERIDINE PYROPHOSPHOKINASE"/>
    <property type="match status" value="1"/>
</dbReference>
<reference evidence="15 16" key="1">
    <citation type="submission" date="2017-08" db="EMBL/GenBank/DDBJ databases">
        <title>Whole Genome Sequence of Sphingobium hydrophobicum C1: Insights into Adaption to the Electronic-waste Contaminated Sediment.</title>
        <authorList>
            <person name="Song D."/>
            <person name="Chen X."/>
            <person name="Xu M."/>
        </authorList>
    </citation>
    <scope>NUCLEOTIDE SEQUENCE [LARGE SCALE GENOMIC DNA]</scope>
    <source>
        <strain evidence="15 16">C1</strain>
    </source>
</reference>
<dbReference type="NCBIfam" id="TIGR01498">
    <property type="entry name" value="folK"/>
    <property type="match status" value="1"/>
</dbReference>
<evidence type="ECO:0000256" key="6">
    <source>
        <dbReference type="ARBA" id="ARBA00022741"/>
    </source>
</evidence>
<evidence type="ECO:0000256" key="11">
    <source>
        <dbReference type="ARBA" id="ARBA00029766"/>
    </source>
</evidence>
<dbReference type="Proteomes" id="UP000217141">
    <property type="component" value="Chromosome I"/>
</dbReference>
<name>A0A249MWT1_SPHXE</name>
<dbReference type="AlphaFoldDB" id="A0A249MWT1"/>
<evidence type="ECO:0000256" key="8">
    <source>
        <dbReference type="ARBA" id="ARBA00022840"/>
    </source>
</evidence>
<gene>
    <name evidence="15" type="primary">folK</name>
    <name evidence="15" type="ORF">CJD35_14615</name>
</gene>
<feature type="domain" description="7,8-dihydro-6-hydroxymethylpterin-pyrophosphokinase" evidence="14">
    <location>
        <begin position="95"/>
        <end position="106"/>
    </location>
</feature>
<organism evidence="15 16">
    <name type="scientific">Sphingobium xenophagum</name>
    <dbReference type="NCBI Taxonomy" id="121428"/>
    <lineage>
        <taxon>Bacteria</taxon>
        <taxon>Pseudomonadati</taxon>
        <taxon>Pseudomonadota</taxon>
        <taxon>Alphaproteobacteria</taxon>
        <taxon>Sphingomonadales</taxon>
        <taxon>Sphingomonadaceae</taxon>
        <taxon>Sphingobium</taxon>
    </lineage>
</organism>
<dbReference type="EC" id="2.7.6.3" evidence="3"/>
<dbReference type="InterPro" id="IPR000550">
    <property type="entry name" value="Hppk"/>
</dbReference>
<dbReference type="GO" id="GO:0016301">
    <property type="term" value="F:kinase activity"/>
    <property type="evidence" value="ECO:0007669"/>
    <property type="project" value="UniProtKB-KW"/>
</dbReference>
<sequence length="198" mass="21981">MATAILHLYALALGSNRALSARLTPRRLLVEATARIAQHGRVIAISPTIETPPIGPSRRRYANAALLVQSPLAPPAMLAWLQSIERALGRRRYRRWGARSIDIDIILWSGGAWDSPALTIPHPAFATRDFVLTPLYSIAPTWRDPRSGLNVRHLRARLQKASQSMPQEVDHPRRPSRASAPKQLGSIAQSVEQLTFNQ</sequence>
<evidence type="ECO:0000256" key="2">
    <source>
        <dbReference type="ARBA" id="ARBA00005810"/>
    </source>
</evidence>
<dbReference type="GO" id="GO:0005524">
    <property type="term" value="F:ATP binding"/>
    <property type="evidence" value="ECO:0007669"/>
    <property type="project" value="UniProtKB-KW"/>
</dbReference>
<evidence type="ECO:0000256" key="13">
    <source>
        <dbReference type="SAM" id="MobiDB-lite"/>
    </source>
</evidence>
<evidence type="ECO:0000256" key="12">
    <source>
        <dbReference type="ARBA" id="ARBA00033413"/>
    </source>
</evidence>
<evidence type="ECO:0000256" key="9">
    <source>
        <dbReference type="ARBA" id="ARBA00022909"/>
    </source>
</evidence>
<dbReference type="GO" id="GO:0003848">
    <property type="term" value="F:2-amino-4-hydroxy-6-hydroxymethyldihydropteridine diphosphokinase activity"/>
    <property type="evidence" value="ECO:0007669"/>
    <property type="project" value="UniProtKB-EC"/>
</dbReference>
<feature type="region of interest" description="Disordered" evidence="13">
    <location>
        <begin position="160"/>
        <end position="185"/>
    </location>
</feature>
<evidence type="ECO:0000313" key="16">
    <source>
        <dbReference type="Proteomes" id="UP000217141"/>
    </source>
</evidence>
<evidence type="ECO:0000256" key="4">
    <source>
        <dbReference type="ARBA" id="ARBA00016218"/>
    </source>
</evidence>
<evidence type="ECO:0000256" key="7">
    <source>
        <dbReference type="ARBA" id="ARBA00022777"/>
    </source>
</evidence>
<dbReference type="KEGG" id="shyd:CJD35_14615"/>
<evidence type="ECO:0000256" key="10">
    <source>
        <dbReference type="ARBA" id="ARBA00029409"/>
    </source>
</evidence>
<protein>
    <recommendedName>
        <fullName evidence="4">2-amino-4-hydroxy-6-hydroxymethyldihydropteridine pyrophosphokinase</fullName>
        <ecNumber evidence="3">2.7.6.3</ecNumber>
    </recommendedName>
    <alternativeName>
        <fullName evidence="11">6-hydroxymethyl-7,8-dihydropterin pyrophosphokinase</fullName>
    </alternativeName>
    <alternativeName>
        <fullName evidence="12">7,8-dihydro-6-hydroxymethylpterin-pyrophosphokinase</fullName>
    </alternativeName>
</protein>
<evidence type="ECO:0000259" key="14">
    <source>
        <dbReference type="PROSITE" id="PS00794"/>
    </source>
</evidence>
<keyword evidence="8" id="KW-0067">ATP-binding</keyword>
<keyword evidence="5" id="KW-0808">Transferase</keyword>
<keyword evidence="7 15" id="KW-0418">Kinase</keyword>